<keyword evidence="2 7" id="KW-0813">Transport</keyword>
<dbReference type="STRING" id="966.BTA35_0201140"/>
<evidence type="ECO:0000313" key="9">
    <source>
        <dbReference type="EMBL" id="OOV88175.1"/>
    </source>
</evidence>
<feature type="transmembrane region" description="Helical" evidence="7">
    <location>
        <begin position="98"/>
        <end position="118"/>
    </location>
</feature>
<comment type="subcellular location">
    <subcellularLocation>
        <location evidence="7">Cell inner membrane</location>
        <topology evidence="7">Multi-pass membrane protein</topology>
    </subcellularLocation>
    <subcellularLocation>
        <location evidence="1">Cell membrane</location>
        <topology evidence="1">Multi-pass membrane protein</topology>
    </subcellularLocation>
</comment>
<gene>
    <name evidence="9" type="ORF">BTA35_0201140</name>
</gene>
<sequence>MSLATLPKWVAEHYEEKGPVIWLAFFLEACAAVVLFALMALTCMDVIGRYFFDNAVDGAVELTEIGLAVIVFAQMPIVTWRGGHVVVDLLDSFISHKLMRVLGLLSALLMSGGLYFLAERMFYLGERSMRRGVVTEYLEIPVGYIVQYIAVMSYATAALMITYGVYRIILETRD</sequence>
<keyword evidence="6 7" id="KW-0472">Membrane</keyword>
<keyword evidence="5 7" id="KW-1133">Transmembrane helix</keyword>
<dbReference type="Proteomes" id="UP000190064">
    <property type="component" value="Unassembled WGS sequence"/>
</dbReference>
<dbReference type="Pfam" id="PF04290">
    <property type="entry name" value="DctQ"/>
    <property type="match status" value="1"/>
</dbReference>
<evidence type="ECO:0000259" key="8">
    <source>
        <dbReference type="Pfam" id="PF04290"/>
    </source>
</evidence>
<evidence type="ECO:0000256" key="4">
    <source>
        <dbReference type="ARBA" id="ARBA00022692"/>
    </source>
</evidence>
<dbReference type="GO" id="GO:0005886">
    <property type="term" value="C:plasma membrane"/>
    <property type="evidence" value="ECO:0007669"/>
    <property type="project" value="UniProtKB-SubCell"/>
</dbReference>
<comment type="caution">
    <text evidence="7">Lacks conserved residue(s) required for the propagation of feature annotation.</text>
</comment>
<reference evidence="9" key="1">
    <citation type="submission" date="2017-02" db="EMBL/GenBank/DDBJ databases">
        <title>Draft Genome Sequence of the Salt Water Bacterium Oceanospirillum linum ATCC 11336.</title>
        <authorList>
            <person name="Trachtenberg A.M."/>
            <person name="Carney J.G."/>
            <person name="Linnane J.D."/>
            <person name="Rheaume B.A."/>
            <person name="Pitts N.L."/>
            <person name="Mykles D.L."/>
            <person name="Maclea K.S."/>
        </authorList>
    </citation>
    <scope>NUCLEOTIDE SEQUENCE [LARGE SCALE GENOMIC DNA]</scope>
    <source>
        <strain evidence="9">ATCC 11336</strain>
    </source>
</reference>
<organism evidence="9 10">
    <name type="scientific">Oceanospirillum linum</name>
    <dbReference type="NCBI Taxonomy" id="966"/>
    <lineage>
        <taxon>Bacteria</taxon>
        <taxon>Pseudomonadati</taxon>
        <taxon>Pseudomonadota</taxon>
        <taxon>Gammaproteobacteria</taxon>
        <taxon>Oceanospirillales</taxon>
        <taxon>Oceanospirillaceae</taxon>
        <taxon>Oceanospirillum</taxon>
    </lineage>
</organism>
<proteinExistence type="inferred from homology"/>
<evidence type="ECO:0000256" key="2">
    <source>
        <dbReference type="ARBA" id="ARBA00022448"/>
    </source>
</evidence>
<keyword evidence="3" id="KW-1003">Cell membrane</keyword>
<dbReference type="GO" id="GO:0022857">
    <property type="term" value="F:transmembrane transporter activity"/>
    <property type="evidence" value="ECO:0007669"/>
    <property type="project" value="UniProtKB-UniRule"/>
</dbReference>
<protein>
    <recommendedName>
        <fullName evidence="7">TRAP transporter small permease protein</fullName>
    </recommendedName>
</protein>
<evidence type="ECO:0000256" key="3">
    <source>
        <dbReference type="ARBA" id="ARBA00022475"/>
    </source>
</evidence>
<feature type="domain" description="Tripartite ATP-independent periplasmic transporters DctQ component" evidence="8">
    <location>
        <begin position="38"/>
        <end position="168"/>
    </location>
</feature>
<comment type="similarity">
    <text evidence="7">Belongs to the TRAP transporter small permease family.</text>
</comment>
<dbReference type="AlphaFoldDB" id="A0A1T1HED4"/>
<evidence type="ECO:0000256" key="1">
    <source>
        <dbReference type="ARBA" id="ARBA00004651"/>
    </source>
</evidence>
<keyword evidence="4 7" id="KW-0812">Transmembrane</keyword>
<keyword evidence="10" id="KW-1185">Reference proteome</keyword>
<evidence type="ECO:0000256" key="6">
    <source>
        <dbReference type="ARBA" id="ARBA00023136"/>
    </source>
</evidence>
<comment type="caution">
    <text evidence="9">The sequence shown here is derived from an EMBL/GenBank/DDBJ whole genome shotgun (WGS) entry which is preliminary data.</text>
</comment>
<accession>A0A1T1HED4</accession>
<dbReference type="RefSeq" id="WP_077242591.1">
    <property type="nucleotide sequence ID" value="NZ_FXTS01000001.1"/>
</dbReference>
<keyword evidence="7" id="KW-0997">Cell inner membrane</keyword>
<dbReference type="InterPro" id="IPR055348">
    <property type="entry name" value="DctQ"/>
</dbReference>
<evidence type="ECO:0000256" key="5">
    <source>
        <dbReference type="ARBA" id="ARBA00022989"/>
    </source>
</evidence>
<feature type="transmembrane region" description="Helical" evidence="7">
    <location>
        <begin position="145"/>
        <end position="166"/>
    </location>
</feature>
<evidence type="ECO:0000313" key="10">
    <source>
        <dbReference type="Proteomes" id="UP000190064"/>
    </source>
</evidence>
<name>A0A1T1HED4_OCELI</name>
<comment type="function">
    <text evidence="7">Part of the tripartite ATP-independent periplasmic (TRAP) transport system.</text>
</comment>
<dbReference type="EMBL" id="MTSD02000001">
    <property type="protein sequence ID" value="OOV88175.1"/>
    <property type="molecule type" value="Genomic_DNA"/>
</dbReference>
<feature type="transmembrane region" description="Helical" evidence="7">
    <location>
        <begin position="20"/>
        <end position="41"/>
    </location>
</feature>
<evidence type="ECO:0000256" key="7">
    <source>
        <dbReference type="RuleBase" id="RU369079"/>
    </source>
</evidence>
<comment type="subunit">
    <text evidence="7">The complex comprises the extracytoplasmic solute receptor protein and the two transmembrane proteins.</text>
</comment>